<evidence type="ECO:0000313" key="2">
    <source>
        <dbReference type="EMBL" id="KAB7502772.1"/>
    </source>
</evidence>
<accession>A0A5N5T8F2</accession>
<organism evidence="2 3">
    <name type="scientific">Armadillidium nasatum</name>
    <dbReference type="NCBI Taxonomy" id="96803"/>
    <lineage>
        <taxon>Eukaryota</taxon>
        <taxon>Metazoa</taxon>
        <taxon>Ecdysozoa</taxon>
        <taxon>Arthropoda</taxon>
        <taxon>Crustacea</taxon>
        <taxon>Multicrustacea</taxon>
        <taxon>Malacostraca</taxon>
        <taxon>Eumalacostraca</taxon>
        <taxon>Peracarida</taxon>
        <taxon>Isopoda</taxon>
        <taxon>Oniscidea</taxon>
        <taxon>Crinocheta</taxon>
        <taxon>Armadillidiidae</taxon>
        <taxon>Armadillidium</taxon>
    </lineage>
</organism>
<comment type="caution">
    <text evidence="2">The sequence shown here is derived from an EMBL/GenBank/DDBJ whole genome shotgun (WGS) entry which is preliminary data.</text>
</comment>
<keyword evidence="3" id="KW-1185">Reference proteome</keyword>
<reference evidence="2 3" key="1">
    <citation type="journal article" date="2019" name="PLoS Biol.">
        <title>Sex chromosomes control vertical transmission of feminizing Wolbachia symbionts in an isopod.</title>
        <authorList>
            <person name="Becking T."/>
            <person name="Chebbi M.A."/>
            <person name="Giraud I."/>
            <person name="Moumen B."/>
            <person name="Laverre T."/>
            <person name="Caubet Y."/>
            <person name="Peccoud J."/>
            <person name="Gilbert C."/>
            <person name="Cordaux R."/>
        </authorList>
    </citation>
    <scope>NUCLEOTIDE SEQUENCE [LARGE SCALE GENOMIC DNA]</scope>
    <source>
        <strain evidence="2">ANa2</strain>
        <tissue evidence="2">Whole body excluding digestive tract and cuticle</tissue>
    </source>
</reference>
<sequence length="79" mass="8834">MFLEILVICCFIVGRCSSRSGYVVTTPFTWTSGVDSQICVSLTNANFSIEDALEYSLFDVLEKDVIQEEKTINFPIGND</sequence>
<feature type="chain" id="PRO_5024437304" evidence="1">
    <location>
        <begin position="19"/>
        <end position="79"/>
    </location>
</feature>
<evidence type="ECO:0000313" key="3">
    <source>
        <dbReference type="Proteomes" id="UP000326759"/>
    </source>
</evidence>
<proteinExistence type="predicted"/>
<evidence type="ECO:0000256" key="1">
    <source>
        <dbReference type="SAM" id="SignalP"/>
    </source>
</evidence>
<dbReference type="AlphaFoldDB" id="A0A5N5T8F2"/>
<keyword evidence="1" id="KW-0732">Signal</keyword>
<dbReference type="Proteomes" id="UP000326759">
    <property type="component" value="Unassembled WGS sequence"/>
</dbReference>
<name>A0A5N5T8F2_9CRUS</name>
<feature type="signal peptide" evidence="1">
    <location>
        <begin position="1"/>
        <end position="18"/>
    </location>
</feature>
<protein>
    <submittedName>
        <fullName evidence="2">Uncharacterized protein</fullName>
    </submittedName>
</protein>
<gene>
    <name evidence="2" type="ORF">Anas_01594</name>
</gene>
<dbReference type="EMBL" id="SEYY01006760">
    <property type="protein sequence ID" value="KAB7502772.1"/>
    <property type="molecule type" value="Genomic_DNA"/>
</dbReference>